<name>A0A0D0BSS9_9AGAM</name>
<reference evidence="2" key="2">
    <citation type="submission" date="2015-01" db="EMBL/GenBank/DDBJ databases">
        <title>Evolutionary Origins and Diversification of the Mycorrhizal Mutualists.</title>
        <authorList>
            <consortium name="DOE Joint Genome Institute"/>
            <consortium name="Mycorrhizal Genomics Consortium"/>
            <person name="Kohler A."/>
            <person name="Kuo A."/>
            <person name="Nagy L.G."/>
            <person name="Floudas D."/>
            <person name="Copeland A."/>
            <person name="Barry K.W."/>
            <person name="Cichocki N."/>
            <person name="Veneault-Fourrey C."/>
            <person name="LaButti K."/>
            <person name="Lindquist E.A."/>
            <person name="Lipzen A."/>
            <person name="Lundell T."/>
            <person name="Morin E."/>
            <person name="Murat C."/>
            <person name="Riley R."/>
            <person name="Ohm R."/>
            <person name="Sun H."/>
            <person name="Tunlid A."/>
            <person name="Henrissat B."/>
            <person name="Grigoriev I.V."/>
            <person name="Hibbett D.S."/>
            <person name="Martin F."/>
        </authorList>
    </citation>
    <scope>NUCLEOTIDE SEQUENCE [LARGE SCALE GENOMIC DNA]</scope>
    <source>
        <strain evidence="2">Ve08.2h10</strain>
    </source>
</reference>
<keyword evidence="2" id="KW-1185">Reference proteome</keyword>
<protein>
    <submittedName>
        <fullName evidence="1">Uncharacterized protein</fullName>
    </submittedName>
</protein>
<dbReference type="EMBL" id="KN828851">
    <property type="protein sequence ID" value="KIK74447.1"/>
    <property type="molecule type" value="Genomic_DNA"/>
</dbReference>
<gene>
    <name evidence="1" type="ORF">PAXRUDRAFT_544615</name>
</gene>
<sequence length="70" mass="7807">MSCNQADDRPAVPHFSTLIWHRTDSIPHPFASSLYCTTPPFSFLTIACFKMSPGEYISCCLTSLHNNSLV</sequence>
<proteinExistence type="predicted"/>
<evidence type="ECO:0000313" key="2">
    <source>
        <dbReference type="Proteomes" id="UP000054538"/>
    </source>
</evidence>
<accession>A0A0D0BSS9</accession>
<dbReference type="AlphaFoldDB" id="A0A0D0BSS9"/>
<reference evidence="1 2" key="1">
    <citation type="submission" date="2014-04" db="EMBL/GenBank/DDBJ databases">
        <authorList>
            <consortium name="DOE Joint Genome Institute"/>
            <person name="Kuo A."/>
            <person name="Kohler A."/>
            <person name="Jargeat P."/>
            <person name="Nagy L.G."/>
            <person name="Floudas D."/>
            <person name="Copeland A."/>
            <person name="Barry K.W."/>
            <person name="Cichocki N."/>
            <person name="Veneault-Fourrey C."/>
            <person name="LaButti K."/>
            <person name="Lindquist E.A."/>
            <person name="Lipzen A."/>
            <person name="Lundell T."/>
            <person name="Morin E."/>
            <person name="Murat C."/>
            <person name="Sun H."/>
            <person name="Tunlid A."/>
            <person name="Henrissat B."/>
            <person name="Grigoriev I.V."/>
            <person name="Hibbett D.S."/>
            <person name="Martin F."/>
            <person name="Nordberg H.P."/>
            <person name="Cantor M.N."/>
            <person name="Hua S.X."/>
        </authorList>
    </citation>
    <scope>NUCLEOTIDE SEQUENCE [LARGE SCALE GENOMIC DNA]</scope>
    <source>
        <strain evidence="1 2">Ve08.2h10</strain>
    </source>
</reference>
<evidence type="ECO:0000313" key="1">
    <source>
        <dbReference type="EMBL" id="KIK74447.1"/>
    </source>
</evidence>
<dbReference type="HOGENOM" id="CLU_2758545_0_0_1"/>
<dbReference type="Proteomes" id="UP000054538">
    <property type="component" value="Unassembled WGS sequence"/>
</dbReference>
<organism evidence="1 2">
    <name type="scientific">Paxillus rubicundulus Ve08.2h10</name>
    <dbReference type="NCBI Taxonomy" id="930991"/>
    <lineage>
        <taxon>Eukaryota</taxon>
        <taxon>Fungi</taxon>
        <taxon>Dikarya</taxon>
        <taxon>Basidiomycota</taxon>
        <taxon>Agaricomycotina</taxon>
        <taxon>Agaricomycetes</taxon>
        <taxon>Agaricomycetidae</taxon>
        <taxon>Boletales</taxon>
        <taxon>Paxilineae</taxon>
        <taxon>Paxillaceae</taxon>
        <taxon>Paxillus</taxon>
    </lineage>
</organism>
<dbReference type="InParanoid" id="A0A0D0BSS9"/>